<dbReference type="FunFam" id="3.30.160.60:FF:001480">
    <property type="entry name" value="Si:cabz01071911.3"/>
    <property type="match status" value="1"/>
</dbReference>
<dbReference type="GO" id="GO:0045595">
    <property type="term" value="P:regulation of cell differentiation"/>
    <property type="evidence" value="ECO:0007669"/>
    <property type="project" value="UniProtKB-ARBA"/>
</dbReference>
<evidence type="ECO:0000256" key="8">
    <source>
        <dbReference type="ARBA" id="ARBA00023015"/>
    </source>
</evidence>
<dbReference type="FunFam" id="3.30.160.60:FF:000912">
    <property type="entry name" value="Zinc finger protein 660"/>
    <property type="match status" value="1"/>
</dbReference>
<organism evidence="15 16">
    <name type="scientific">Zootermopsis nevadensis</name>
    <name type="common">Dampwood termite</name>
    <dbReference type="NCBI Taxonomy" id="136037"/>
    <lineage>
        <taxon>Eukaryota</taxon>
        <taxon>Metazoa</taxon>
        <taxon>Ecdysozoa</taxon>
        <taxon>Arthropoda</taxon>
        <taxon>Hexapoda</taxon>
        <taxon>Insecta</taxon>
        <taxon>Pterygota</taxon>
        <taxon>Neoptera</taxon>
        <taxon>Polyneoptera</taxon>
        <taxon>Dictyoptera</taxon>
        <taxon>Blattodea</taxon>
        <taxon>Blattoidea</taxon>
        <taxon>Termitoidae</taxon>
        <taxon>Termopsidae</taxon>
        <taxon>Zootermopsis</taxon>
    </lineage>
</organism>
<comment type="similarity">
    <text evidence="3">Belongs to the krueppel C2H2-type zinc-finger protein family.</text>
</comment>
<dbReference type="InterPro" id="IPR036236">
    <property type="entry name" value="Znf_C2H2_sf"/>
</dbReference>
<feature type="domain" description="C2H2-type" evidence="14">
    <location>
        <begin position="187"/>
        <end position="214"/>
    </location>
</feature>
<feature type="domain" description="C2H2-type" evidence="14">
    <location>
        <begin position="131"/>
        <end position="158"/>
    </location>
</feature>
<dbReference type="AlphaFoldDB" id="A0A067QNF3"/>
<dbReference type="Gene3D" id="3.30.160.60">
    <property type="entry name" value="Classic Zinc Finger"/>
    <property type="match status" value="8"/>
</dbReference>
<feature type="compositionally biased region" description="Low complexity" evidence="13">
    <location>
        <begin position="453"/>
        <end position="463"/>
    </location>
</feature>
<reference evidence="15 16" key="1">
    <citation type="journal article" date="2014" name="Nat. Commun.">
        <title>Molecular traces of alternative social organization in a termite genome.</title>
        <authorList>
            <person name="Terrapon N."/>
            <person name="Li C."/>
            <person name="Robertson H.M."/>
            <person name="Ji L."/>
            <person name="Meng X."/>
            <person name="Booth W."/>
            <person name="Chen Z."/>
            <person name="Childers C.P."/>
            <person name="Glastad K.M."/>
            <person name="Gokhale K."/>
            <person name="Gowin J."/>
            <person name="Gronenberg W."/>
            <person name="Hermansen R.A."/>
            <person name="Hu H."/>
            <person name="Hunt B.G."/>
            <person name="Huylmans A.K."/>
            <person name="Khalil S.M."/>
            <person name="Mitchell R.D."/>
            <person name="Munoz-Torres M.C."/>
            <person name="Mustard J.A."/>
            <person name="Pan H."/>
            <person name="Reese J.T."/>
            <person name="Scharf M.E."/>
            <person name="Sun F."/>
            <person name="Vogel H."/>
            <person name="Xiao J."/>
            <person name="Yang W."/>
            <person name="Yang Z."/>
            <person name="Yang Z."/>
            <person name="Zhou J."/>
            <person name="Zhu J."/>
            <person name="Brent C.S."/>
            <person name="Elsik C.G."/>
            <person name="Goodisman M.A."/>
            <person name="Liberles D.A."/>
            <person name="Roe R.M."/>
            <person name="Vargo E.L."/>
            <person name="Vilcinskas A."/>
            <person name="Wang J."/>
            <person name="Bornberg-Bauer E."/>
            <person name="Korb J."/>
            <person name="Zhang G."/>
            <person name="Liebig J."/>
        </authorList>
    </citation>
    <scope>NUCLEOTIDE SEQUENCE [LARGE SCALE GENOMIC DNA]</scope>
    <source>
        <tissue evidence="15">Whole organism</tissue>
    </source>
</reference>
<dbReference type="GO" id="GO:0008270">
    <property type="term" value="F:zinc ion binding"/>
    <property type="evidence" value="ECO:0007669"/>
    <property type="project" value="UniProtKB-KW"/>
</dbReference>
<keyword evidence="11" id="KW-0539">Nucleus</keyword>
<keyword evidence="9" id="KW-0238">DNA-binding</keyword>
<dbReference type="InterPro" id="IPR050331">
    <property type="entry name" value="Zinc_finger"/>
</dbReference>
<evidence type="ECO:0000313" key="15">
    <source>
        <dbReference type="EMBL" id="KDR10994.1"/>
    </source>
</evidence>
<evidence type="ECO:0000256" key="1">
    <source>
        <dbReference type="ARBA" id="ARBA00003767"/>
    </source>
</evidence>
<accession>A0A067QNF3</accession>
<evidence type="ECO:0000256" key="7">
    <source>
        <dbReference type="ARBA" id="ARBA00022833"/>
    </source>
</evidence>
<evidence type="ECO:0000256" key="6">
    <source>
        <dbReference type="ARBA" id="ARBA00022771"/>
    </source>
</evidence>
<keyword evidence="16" id="KW-1185">Reference proteome</keyword>
<comment type="subcellular location">
    <subcellularLocation>
        <location evidence="2">Nucleus</location>
    </subcellularLocation>
</comment>
<dbReference type="eggNOG" id="KOG1721">
    <property type="taxonomic scope" value="Eukaryota"/>
</dbReference>
<dbReference type="Pfam" id="PF13894">
    <property type="entry name" value="zf-C2H2_4"/>
    <property type="match status" value="1"/>
</dbReference>
<evidence type="ECO:0000259" key="14">
    <source>
        <dbReference type="PROSITE" id="PS50157"/>
    </source>
</evidence>
<evidence type="ECO:0000256" key="9">
    <source>
        <dbReference type="ARBA" id="ARBA00023125"/>
    </source>
</evidence>
<evidence type="ECO:0000313" key="16">
    <source>
        <dbReference type="Proteomes" id="UP000027135"/>
    </source>
</evidence>
<dbReference type="PANTHER" id="PTHR16515:SF66">
    <property type="entry name" value="C2H2-TYPE DOMAIN-CONTAINING PROTEIN"/>
    <property type="match status" value="1"/>
</dbReference>
<evidence type="ECO:0000256" key="5">
    <source>
        <dbReference type="ARBA" id="ARBA00022737"/>
    </source>
</evidence>
<evidence type="ECO:0000256" key="12">
    <source>
        <dbReference type="PROSITE-ProRule" id="PRU00042"/>
    </source>
</evidence>
<feature type="domain" description="C2H2-type" evidence="14">
    <location>
        <begin position="75"/>
        <end position="102"/>
    </location>
</feature>
<dbReference type="InParanoid" id="A0A067QNF3"/>
<dbReference type="FunFam" id="3.30.160.60:FF:000634">
    <property type="entry name" value="Zinc finger X-chromosomal protein"/>
    <property type="match status" value="2"/>
</dbReference>
<feature type="region of interest" description="Disordered" evidence="13">
    <location>
        <begin position="259"/>
        <end position="349"/>
    </location>
</feature>
<dbReference type="EMBL" id="KK853129">
    <property type="protein sequence ID" value="KDR10994.1"/>
    <property type="molecule type" value="Genomic_DNA"/>
</dbReference>
<keyword evidence="7" id="KW-0862">Zinc</keyword>
<gene>
    <name evidence="15" type="ORF">L798_15076</name>
</gene>
<evidence type="ECO:0000256" key="2">
    <source>
        <dbReference type="ARBA" id="ARBA00004123"/>
    </source>
</evidence>
<feature type="domain" description="C2H2-type" evidence="14">
    <location>
        <begin position="243"/>
        <end position="270"/>
    </location>
</feature>
<dbReference type="PROSITE" id="PS00028">
    <property type="entry name" value="ZINC_FINGER_C2H2_1"/>
    <property type="match status" value="8"/>
</dbReference>
<evidence type="ECO:0000256" key="3">
    <source>
        <dbReference type="ARBA" id="ARBA00006991"/>
    </source>
</evidence>
<evidence type="ECO:0000256" key="13">
    <source>
        <dbReference type="SAM" id="MobiDB-lite"/>
    </source>
</evidence>
<dbReference type="PROSITE" id="PS50157">
    <property type="entry name" value="ZINC_FINGER_C2H2_2"/>
    <property type="match status" value="8"/>
</dbReference>
<evidence type="ECO:0000256" key="10">
    <source>
        <dbReference type="ARBA" id="ARBA00023163"/>
    </source>
</evidence>
<dbReference type="GO" id="GO:0000122">
    <property type="term" value="P:negative regulation of transcription by RNA polymerase II"/>
    <property type="evidence" value="ECO:0007669"/>
    <property type="project" value="UniProtKB-ARBA"/>
</dbReference>
<dbReference type="Pfam" id="PF00096">
    <property type="entry name" value="zf-C2H2"/>
    <property type="match status" value="6"/>
</dbReference>
<evidence type="ECO:0000256" key="4">
    <source>
        <dbReference type="ARBA" id="ARBA00022723"/>
    </source>
</evidence>
<dbReference type="FunFam" id="3.30.160.60:FF:000446">
    <property type="entry name" value="Zinc finger protein"/>
    <property type="match status" value="1"/>
</dbReference>
<feature type="domain" description="C2H2-type" evidence="14">
    <location>
        <begin position="215"/>
        <end position="242"/>
    </location>
</feature>
<sequence length="513" mass="56337">VKRLVCSPDLPVFSLTHAFEEAAAAAVVESSSPPASAPAPEDKAYECSFCHKTFPQKNTYQNHLRSHGKEGEDPYQCNICGKTFAVPARLTRHYRTHTGEKPYQCEYCSKSFSVKENLSVHRRIHTKERPYKCDICARAFEHSGKLHRHMRIHTGERPHKCGVCAKTFIQSGQLVIHMRTHTGEKPYVCAACGKGFTCSKQLKVHTRTHTGEKPYSCDICGKAFGYNHVLKLHQVAHYGEKVYKCTICSQTFTSKKTMEVHIKSHSEPSNTARSPQPPALPPTGRQNTDPGESSCASSSSDKENKGDSDCEPPPRIPSLGSEFDPASPSTAVPFSPPAPFPQQEQQSQPHPNMRELCYYLYPGGASYQQRFAVSSSGVNPVLLAVAAAASEGRSLSPISEEPVHISLPPTPAYSSPSSSSGRHRRPEDADESEIESSVLVEEQDPLLTPPSSNPVSPVPSSSPDHIDLAMVNREVLILPPRKRSKMILKSMESAATEVVSVRSRSVIHYARAS</sequence>
<dbReference type="GO" id="GO:0003677">
    <property type="term" value="F:DNA binding"/>
    <property type="evidence" value="ECO:0007669"/>
    <property type="project" value="UniProtKB-KW"/>
</dbReference>
<keyword evidence="6 12" id="KW-0863">Zinc-finger</keyword>
<dbReference type="PANTHER" id="PTHR16515">
    <property type="entry name" value="PR DOMAIN ZINC FINGER PROTEIN"/>
    <property type="match status" value="1"/>
</dbReference>
<keyword evidence="4" id="KW-0479">Metal-binding</keyword>
<dbReference type="OMA" id="MILQSME"/>
<keyword evidence="10" id="KW-0804">Transcription</keyword>
<feature type="non-terminal residue" evidence="15">
    <location>
        <position position="1"/>
    </location>
</feature>
<dbReference type="GO" id="GO:0005634">
    <property type="term" value="C:nucleus"/>
    <property type="evidence" value="ECO:0007669"/>
    <property type="project" value="UniProtKB-SubCell"/>
</dbReference>
<feature type="region of interest" description="Disordered" evidence="13">
    <location>
        <begin position="394"/>
        <end position="466"/>
    </location>
</feature>
<dbReference type="FunFam" id="3.30.160.60:FF:000065">
    <property type="entry name" value="B-cell CLL/lymphoma 6, member B"/>
    <property type="match status" value="1"/>
</dbReference>
<name>A0A067QNF3_ZOONE</name>
<dbReference type="Proteomes" id="UP000027135">
    <property type="component" value="Unassembled WGS sequence"/>
</dbReference>
<feature type="domain" description="C2H2-type" evidence="14">
    <location>
        <begin position="159"/>
        <end position="186"/>
    </location>
</feature>
<protein>
    <submittedName>
        <fullName evidence="15">Krueppel-like proteinous protein 1</fullName>
    </submittedName>
</protein>
<proteinExistence type="inferred from homology"/>
<evidence type="ECO:0000256" key="11">
    <source>
        <dbReference type="ARBA" id="ARBA00023242"/>
    </source>
</evidence>
<keyword evidence="8" id="KW-0805">Transcription regulation</keyword>
<dbReference type="InterPro" id="IPR013087">
    <property type="entry name" value="Znf_C2H2_type"/>
</dbReference>
<feature type="domain" description="C2H2-type" evidence="14">
    <location>
        <begin position="45"/>
        <end position="72"/>
    </location>
</feature>
<dbReference type="SUPFAM" id="SSF57667">
    <property type="entry name" value="beta-beta-alpha zinc fingers"/>
    <property type="match status" value="5"/>
</dbReference>
<keyword evidence="5" id="KW-0677">Repeat</keyword>
<feature type="domain" description="C2H2-type" evidence="14">
    <location>
        <begin position="103"/>
        <end position="130"/>
    </location>
</feature>
<dbReference type="FunFam" id="3.30.160.60:FF:000624">
    <property type="entry name" value="zinc finger protein 697"/>
    <property type="match status" value="1"/>
</dbReference>
<dbReference type="SMART" id="SM00355">
    <property type="entry name" value="ZnF_C2H2"/>
    <property type="match status" value="8"/>
</dbReference>
<comment type="function">
    <text evidence="1">May be involved in transcriptional regulation.</text>
</comment>